<comment type="subcellular location">
    <subcellularLocation>
        <location evidence="1 12">Cell outer membrane</location>
        <topology evidence="1 12">Multi-pass membrane protein</topology>
    </subcellularLocation>
</comment>
<dbReference type="Pfam" id="PF00593">
    <property type="entry name" value="TonB_dep_Rec_b-barrel"/>
    <property type="match status" value="1"/>
</dbReference>
<feature type="domain" description="TonB-dependent receptor plug" evidence="17">
    <location>
        <begin position="42"/>
        <end position="147"/>
    </location>
</feature>
<evidence type="ECO:0000256" key="10">
    <source>
        <dbReference type="ARBA" id="ARBA00023136"/>
    </source>
</evidence>
<evidence type="ECO:0000256" key="7">
    <source>
        <dbReference type="ARBA" id="ARBA00023004"/>
    </source>
</evidence>
<evidence type="ECO:0000259" key="17">
    <source>
        <dbReference type="Pfam" id="PF07715"/>
    </source>
</evidence>
<evidence type="ECO:0000256" key="14">
    <source>
        <dbReference type="RuleBase" id="RU003357"/>
    </source>
</evidence>
<dbReference type="GO" id="GO:0009279">
    <property type="term" value="C:cell outer membrane"/>
    <property type="evidence" value="ECO:0007669"/>
    <property type="project" value="UniProtKB-SubCell"/>
</dbReference>
<dbReference type="STRING" id="87626.PTD2_07744"/>
<dbReference type="RefSeq" id="WP_009838181.1">
    <property type="nucleotide sequence ID" value="NZ_AAOH01000003.1"/>
</dbReference>
<protein>
    <submittedName>
        <fullName evidence="18">Putative TonB-dependent receptor</fullName>
    </submittedName>
</protein>
<evidence type="ECO:0000313" key="19">
    <source>
        <dbReference type="Proteomes" id="UP000006201"/>
    </source>
</evidence>
<evidence type="ECO:0000256" key="5">
    <source>
        <dbReference type="ARBA" id="ARBA00022692"/>
    </source>
</evidence>
<feature type="short sequence motif" description="TonB C-terminal box" evidence="13">
    <location>
        <begin position="677"/>
        <end position="694"/>
    </location>
</feature>
<dbReference type="PANTHER" id="PTHR32552">
    <property type="entry name" value="FERRICHROME IRON RECEPTOR-RELATED"/>
    <property type="match status" value="1"/>
</dbReference>
<name>A4C8K4_9GAMM</name>
<accession>A4C8K4</accession>
<evidence type="ECO:0000256" key="1">
    <source>
        <dbReference type="ARBA" id="ARBA00004571"/>
    </source>
</evidence>
<proteinExistence type="inferred from homology"/>
<feature type="chain" id="PRO_5002667092" evidence="15">
    <location>
        <begin position="23"/>
        <end position="694"/>
    </location>
</feature>
<comment type="similarity">
    <text evidence="12 14">Belongs to the TonB-dependent receptor family.</text>
</comment>
<evidence type="ECO:0000256" key="6">
    <source>
        <dbReference type="ARBA" id="ARBA00022729"/>
    </source>
</evidence>
<feature type="signal peptide" evidence="15">
    <location>
        <begin position="1"/>
        <end position="22"/>
    </location>
</feature>
<dbReference type="EMBL" id="AAOH01000003">
    <property type="protein sequence ID" value="EAR28919.1"/>
    <property type="molecule type" value="Genomic_DNA"/>
</dbReference>
<evidence type="ECO:0000256" key="3">
    <source>
        <dbReference type="ARBA" id="ARBA00022452"/>
    </source>
</evidence>
<evidence type="ECO:0000256" key="11">
    <source>
        <dbReference type="ARBA" id="ARBA00023237"/>
    </source>
</evidence>
<evidence type="ECO:0000256" key="4">
    <source>
        <dbReference type="ARBA" id="ARBA00022496"/>
    </source>
</evidence>
<evidence type="ECO:0000256" key="2">
    <source>
        <dbReference type="ARBA" id="ARBA00022448"/>
    </source>
</evidence>
<dbReference type="InterPro" id="IPR036942">
    <property type="entry name" value="Beta-barrel_TonB_sf"/>
</dbReference>
<dbReference type="GO" id="GO:0006826">
    <property type="term" value="P:iron ion transport"/>
    <property type="evidence" value="ECO:0007669"/>
    <property type="project" value="UniProtKB-KW"/>
</dbReference>
<organism evidence="18 19">
    <name type="scientific">Pseudoalteromonas tunicata D2</name>
    <dbReference type="NCBI Taxonomy" id="87626"/>
    <lineage>
        <taxon>Bacteria</taxon>
        <taxon>Pseudomonadati</taxon>
        <taxon>Pseudomonadota</taxon>
        <taxon>Gammaproteobacteria</taxon>
        <taxon>Alteromonadales</taxon>
        <taxon>Pseudoalteromonadaceae</taxon>
        <taxon>Pseudoalteromonas</taxon>
    </lineage>
</organism>
<dbReference type="PROSITE" id="PS01156">
    <property type="entry name" value="TONB_DEPENDENT_REC_2"/>
    <property type="match status" value="1"/>
</dbReference>
<dbReference type="InterPro" id="IPR012910">
    <property type="entry name" value="Plug_dom"/>
</dbReference>
<comment type="caution">
    <text evidence="18">The sequence shown here is derived from an EMBL/GenBank/DDBJ whole genome shotgun (WGS) entry which is preliminary data.</text>
</comment>
<evidence type="ECO:0000313" key="18">
    <source>
        <dbReference type="EMBL" id="EAR28919.1"/>
    </source>
</evidence>
<sequence>MNLRTSLLALAISQAIALPLLADDTAIERISITGDFKKESIQTLSASASVFSEAEISQRNASYLDELLAAAANVNFTAGASRGRFVQIRGVGLRSQFVDPINPSVGVIIDGINYSGLGGAALLFDSQQVEIYRGPQGTRFGADALAGMININTALPSQEQQLKIKLGAGTYNSSEAGLAFGQGLTDTTAFHGSVYQSNSDGFVNNPYLGIKDGQGRDEFVGRVKVSQQWSDEFSSLATVHYTDINNGYDGFTLDNSRTSVADEPGEDNQLSKAFALHNTYTGLTAANVEFNLTAMNSELLYSYDEDWVCNDVNEATLCEAGLHDWGYSSTDAYLRERADRTAELNVKGKEQNWVAGLYYQSRDVDLTRQYTWQSKDFTSSYQTQNVALFGQYEHNIDEKTRLITGLRLERYQGDYLDNNGFSKETDDTMLGGKLALEHDVKDRTMIYTSLSRGYKAGGINGEALAKAQDDGLEIDVNNHYFAPEYLWNAEFGVKGISLDNRTVLRLTAFYMYREDIQLKNWKVAGQKFSGYIDNASSGTNYGLEIDGSYQLTDRITLTGSVGYLETKINDFVTSSGLDKDGDEQAQAPKYQYAFNVNFAASEHVLINIGLEGKDDYYFSDSHYSKSNNYNLMNAKIAYQRDNWELSAWSRNVFDKDYAVRGFEFGNDPRDGYDTHTYVQYGEPRVAGVTFNYGF</sequence>
<dbReference type="SUPFAM" id="SSF56935">
    <property type="entry name" value="Porins"/>
    <property type="match status" value="1"/>
</dbReference>
<feature type="domain" description="TonB-dependent receptor-like beta-barrel" evidence="16">
    <location>
        <begin position="236"/>
        <end position="652"/>
    </location>
</feature>
<keyword evidence="4" id="KW-0410">Iron transport</keyword>
<dbReference type="InterPro" id="IPR000531">
    <property type="entry name" value="Beta-barrel_TonB"/>
</dbReference>
<keyword evidence="3 12" id="KW-1134">Transmembrane beta strand</keyword>
<evidence type="ECO:0000256" key="13">
    <source>
        <dbReference type="PROSITE-ProRule" id="PRU10144"/>
    </source>
</evidence>
<dbReference type="InterPro" id="IPR039426">
    <property type="entry name" value="TonB-dep_rcpt-like"/>
</dbReference>
<keyword evidence="18" id="KW-0675">Receptor</keyword>
<keyword evidence="9 14" id="KW-0798">TonB box</keyword>
<keyword evidence="8" id="KW-0406">Ion transport</keyword>
<evidence type="ECO:0000256" key="9">
    <source>
        <dbReference type="ARBA" id="ARBA00023077"/>
    </source>
</evidence>
<reference evidence="18 19" key="1">
    <citation type="submission" date="2006-02" db="EMBL/GenBank/DDBJ databases">
        <authorList>
            <person name="Moran M.A."/>
            <person name="Kjelleberg S."/>
            <person name="Egan S."/>
            <person name="Saunders N."/>
            <person name="Thomas T."/>
            <person name="Ferriera S."/>
            <person name="Johnson J."/>
            <person name="Kravitz S."/>
            <person name="Halpern A."/>
            <person name="Remington K."/>
            <person name="Beeson K."/>
            <person name="Tran B."/>
            <person name="Rogers Y.-H."/>
            <person name="Friedman R."/>
            <person name="Venter J.C."/>
        </authorList>
    </citation>
    <scope>NUCLEOTIDE SEQUENCE [LARGE SCALE GENOMIC DNA]</scope>
    <source>
        <strain evidence="18 19">D2</strain>
    </source>
</reference>
<keyword evidence="7" id="KW-0408">Iron</keyword>
<keyword evidence="6 15" id="KW-0732">Signal</keyword>
<dbReference type="Pfam" id="PF07715">
    <property type="entry name" value="Plug"/>
    <property type="match status" value="1"/>
</dbReference>
<dbReference type="HOGENOM" id="CLU_008287_15_2_6"/>
<evidence type="ECO:0000259" key="16">
    <source>
        <dbReference type="Pfam" id="PF00593"/>
    </source>
</evidence>
<keyword evidence="2 12" id="KW-0813">Transport</keyword>
<keyword evidence="11 12" id="KW-0998">Cell outer membrane</keyword>
<dbReference type="PANTHER" id="PTHR32552:SF81">
    <property type="entry name" value="TONB-DEPENDENT OUTER MEMBRANE RECEPTOR"/>
    <property type="match status" value="1"/>
</dbReference>
<evidence type="ECO:0000256" key="12">
    <source>
        <dbReference type="PROSITE-ProRule" id="PRU01360"/>
    </source>
</evidence>
<keyword evidence="5 12" id="KW-0812">Transmembrane</keyword>
<dbReference type="PROSITE" id="PS52016">
    <property type="entry name" value="TONB_DEPENDENT_REC_3"/>
    <property type="match status" value="1"/>
</dbReference>
<dbReference type="InterPro" id="IPR010917">
    <property type="entry name" value="TonB_rcpt_CS"/>
</dbReference>
<dbReference type="eggNOG" id="COG4206">
    <property type="taxonomic scope" value="Bacteria"/>
</dbReference>
<keyword evidence="10 12" id="KW-0472">Membrane</keyword>
<evidence type="ECO:0000256" key="8">
    <source>
        <dbReference type="ARBA" id="ARBA00023065"/>
    </source>
</evidence>
<evidence type="ECO:0000256" key="15">
    <source>
        <dbReference type="SAM" id="SignalP"/>
    </source>
</evidence>
<dbReference type="Proteomes" id="UP000006201">
    <property type="component" value="Unassembled WGS sequence"/>
</dbReference>
<dbReference type="AlphaFoldDB" id="A4C8K4"/>
<gene>
    <name evidence="18" type="ORF">PTD2_07744</name>
</gene>
<keyword evidence="19" id="KW-1185">Reference proteome</keyword>
<dbReference type="Gene3D" id="2.40.170.20">
    <property type="entry name" value="TonB-dependent receptor, beta-barrel domain"/>
    <property type="match status" value="1"/>
</dbReference>
<dbReference type="OrthoDB" id="127311at2"/>